<gene>
    <name evidence="3" type="ORF">FNX44_018495</name>
</gene>
<keyword evidence="3" id="KW-0067">ATP-binding</keyword>
<evidence type="ECO:0000256" key="1">
    <source>
        <dbReference type="ARBA" id="ARBA00022527"/>
    </source>
</evidence>
<dbReference type="Proteomes" id="UP000320857">
    <property type="component" value="Unassembled WGS sequence"/>
</dbReference>
<protein>
    <submittedName>
        <fullName evidence="3">ATP-binding protein</fullName>
    </submittedName>
</protein>
<dbReference type="InterPro" id="IPR003594">
    <property type="entry name" value="HATPase_dom"/>
</dbReference>
<dbReference type="PANTHER" id="PTHR35526:SF3">
    <property type="entry name" value="ANTI-SIGMA-F FACTOR RSBW"/>
    <property type="match status" value="1"/>
</dbReference>
<keyword evidence="1" id="KW-0418">Kinase</keyword>
<dbReference type="OrthoDB" id="3527613at2"/>
<dbReference type="PANTHER" id="PTHR35526">
    <property type="entry name" value="ANTI-SIGMA-F FACTOR RSBW-RELATED"/>
    <property type="match status" value="1"/>
</dbReference>
<evidence type="ECO:0000259" key="2">
    <source>
        <dbReference type="Pfam" id="PF13581"/>
    </source>
</evidence>
<accession>A0A5P0YU45</accession>
<evidence type="ECO:0000313" key="4">
    <source>
        <dbReference type="Proteomes" id="UP000320857"/>
    </source>
</evidence>
<dbReference type="SUPFAM" id="SSF55874">
    <property type="entry name" value="ATPase domain of HSP90 chaperone/DNA topoisomerase II/histidine kinase"/>
    <property type="match status" value="1"/>
</dbReference>
<dbReference type="GO" id="GO:0005524">
    <property type="term" value="F:ATP binding"/>
    <property type="evidence" value="ECO:0007669"/>
    <property type="project" value="UniProtKB-KW"/>
</dbReference>
<keyword evidence="4" id="KW-1185">Reference proteome</keyword>
<keyword evidence="1" id="KW-0723">Serine/threonine-protein kinase</keyword>
<organism evidence="3 4">
    <name type="scientific">Streptomyces alkaliterrae</name>
    <dbReference type="NCBI Taxonomy" id="2213162"/>
    <lineage>
        <taxon>Bacteria</taxon>
        <taxon>Bacillati</taxon>
        <taxon>Actinomycetota</taxon>
        <taxon>Actinomycetes</taxon>
        <taxon>Kitasatosporales</taxon>
        <taxon>Streptomycetaceae</taxon>
        <taxon>Streptomyces</taxon>
    </lineage>
</organism>
<dbReference type="GO" id="GO:0004674">
    <property type="term" value="F:protein serine/threonine kinase activity"/>
    <property type="evidence" value="ECO:0007669"/>
    <property type="project" value="UniProtKB-KW"/>
</dbReference>
<dbReference type="InterPro" id="IPR036890">
    <property type="entry name" value="HATPase_C_sf"/>
</dbReference>
<dbReference type="EMBL" id="VJYK02000207">
    <property type="protein sequence ID" value="MQS03825.1"/>
    <property type="molecule type" value="Genomic_DNA"/>
</dbReference>
<dbReference type="Gene3D" id="3.30.565.10">
    <property type="entry name" value="Histidine kinase-like ATPase, C-terminal domain"/>
    <property type="match status" value="1"/>
</dbReference>
<keyword evidence="1" id="KW-0808">Transferase</keyword>
<feature type="domain" description="Histidine kinase/HSP90-like ATPase" evidence="2">
    <location>
        <begin position="37"/>
        <end position="148"/>
    </location>
</feature>
<comment type="caution">
    <text evidence="3">The sequence shown here is derived from an EMBL/GenBank/DDBJ whole genome shotgun (WGS) entry which is preliminary data.</text>
</comment>
<dbReference type="CDD" id="cd16936">
    <property type="entry name" value="HATPase_RsbW-like"/>
    <property type="match status" value="1"/>
</dbReference>
<name>A0A5P0YU45_9ACTN</name>
<evidence type="ECO:0000313" key="3">
    <source>
        <dbReference type="EMBL" id="MQS03825.1"/>
    </source>
</evidence>
<dbReference type="Pfam" id="PF13581">
    <property type="entry name" value="HATPase_c_2"/>
    <property type="match status" value="1"/>
</dbReference>
<reference evidence="3 4" key="1">
    <citation type="submission" date="2019-10" db="EMBL/GenBank/DDBJ databases">
        <title>Streptomyces sp. nov., a novel actinobacterium isolated from alkaline environment.</title>
        <authorList>
            <person name="Golinska P."/>
        </authorList>
    </citation>
    <scope>NUCLEOTIDE SEQUENCE [LARGE SCALE GENOMIC DNA]</scope>
    <source>
        <strain evidence="3 4">OF1</strain>
    </source>
</reference>
<sequence>MVEMSVATVPSEPRRRTASTPVHCAQPLLHDFTVPEKDPAAVPEARRLLLSVVSAWELPLTAETLHDLELLSGEAIANAVLHTTEPCSVRVRWTGALLRVEVTDAAPERPAQPDQEPYAENGRGLLLIASLAADWGCARTATGKTIWFEVMPADPAADWTS</sequence>
<keyword evidence="3" id="KW-0547">Nucleotide-binding</keyword>
<dbReference type="InterPro" id="IPR050267">
    <property type="entry name" value="Anti-sigma-factor_SerPK"/>
</dbReference>
<dbReference type="AlphaFoldDB" id="A0A5P0YU45"/>
<proteinExistence type="predicted"/>